<dbReference type="EMBL" id="OX465086">
    <property type="protein sequence ID" value="CAI9266058.1"/>
    <property type="molecule type" value="Genomic_DNA"/>
</dbReference>
<reference evidence="1" key="1">
    <citation type="submission" date="2023-04" db="EMBL/GenBank/DDBJ databases">
        <authorList>
            <person name="Vijverberg K."/>
            <person name="Xiong W."/>
            <person name="Schranz E."/>
        </authorList>
    </citation>
    <scope>NUCLEOTIDE SEQUENCE</scope>
</reference>
<sequence>MATSSEALSAVDQTGSNVMLNIKLNQNRSPDLDSPEYADFLKPLRECLHYSPLAQALSMAKSLLKFPASADHVDPETISSSSILEMFYQMGYLENLALLSKFIKPNIPSVWNGLFMLFFKSFFERVIGSDSANKLFCTLIYGLYKGINLDYRSVLWAQLVQSTLSSSRHSKISCARFWSVIVKRDIDCLHIQVNEIFVLATIPVLHTSNFMVSDHTKFSFVGSIPEAMLNYVPIKMC</sequence>
<proteinExistence type="predicted"/>
<dbReference type="AlphaFoldDB" id="A0AA35YBY5"/>
<keyword evidence="2" id="KW-1185">Reference proteome</keyword>
<protein>
    <submittedName>
        <fullName evidence="1">Uncharacterized protein</fullName>
    </submittedName>
</protein>
<name>A0AA35YBY5_LACSI</name>
<dbReference type="Proteomes" id="UP001177003">
    <property type="component" value="Chromosome 0"/>
</dbReference>
<gene>
    <name evidence="1" type="ORF">LSALG_LOCUS6633</name>
</gene>
<organism evidence="1 2">
    <name type="scientific">Lactuca saligna</name>
    <name type="common">Willowleaf lettuce</name>
    <dbReference type="NCBI Taxonomy" id="75948"/>
    <lineage>
        <taxon>Eukaryota</taxon>
        <taxon>Viridiplantae</taxon>
        <taxon>Streptophyta</taxon>
        <taxon>Embryophyta</taxon>
        <taxon>Tracheophyta</taxon>
        <taxon>Spermatophyta</taxon>
        <taxon>Magnoliopsida</taxon>
        <taxon>eudicotyledons</taxon>
        <taxon>Gunneridae</taxon>
        <taxon>Pentapetalae</taxon>
        <taxon>asterids</taxon>
        <taxon>campanulids</taxon>
        <taxon>Asterales</taxon>
        <taxon>Asteraceae</taxon>
        <taxon>Cichorioideae</taxon>
        <taxon>Cichorieae</taxon>
        <taxon>Lactucinae</taxon>
        <taxon>Lactuca</taxon>
    </lineage>
</organism>
<evidence type="ECO:0000313" key="2">
    <source>
        <dbReference type="Proteomes" id="UP001177003"/>
    </source>
</evidence>
<evidence type="ECO:0000313" key="1">
    <source>
        <dbReference type="EMBL" id="CAI9266058.1"/>
    </source>
</evidence>
<accession>A0AA35YBY5</accession>